<protein>
    <recommendedName>
        <fullName evidence="4">WG containing repeat-containing protein</fullName>
    </recommendedName>
</protein>
<accession>A0A7X0LLA1</accession>
<keyword evidence="3" id="KW-1185">Reference proteome</keyword>
<dbReference type="Pfam" id="PF14903">
    <property type="entry name" value="WG_beta_rep"/>
    <property type="match status" value="5"/>
</dbReference>
<keyword evidence="1" id="KW-0812">Transmembrane</keyword>
<keyword evidence="1" id="KW-1133">Transmembrane helix</keyword>
<keyword evidence="1" id="KW-0472">Membrane</keyword>
<dbReference type="RefSeq" id="WP_221435528.1">
    <property type="nucleotide sequence ID" value="NZ_JACHGY010000001.1"/>
</dbReference>
<proteinExistence type="predicted"/>
<organism evidence="2 3">
    <name type="scientific">Algisphaera agarilytica</name>
    <dbReference type="NCBI Taxonomy" id="1385975"/>
    <lineage>
        <taxon>Bacteria</taxon>
        <taxon>Pseudomonadati</taxon>
        <taxon>Planctomycetota</taxon>
        <taxon>Phycisphaerae</taxon>
        <taxon>Phycisphaerales</taxon>
        <taxon>Phycisphaeraceae</taxon>
        <taxon>Algisphaera</taxon>
    </lineage>
</organism>
<evidence type="ECO:0000313" key="2">
    <source>
        <dbReference type="EMBL" id="MBB6430802.1"/>
    </source>
</evidence>
<reference evidence="2 3" key="1">
    <citation type="submission" date="2020-08" db="EMBL/GenBank/DDBJ databases">
        <title>Genomic Encyclopedia of Type Strains, Phase IV (KMG-IV): sequencing the most valuable type-strain genomes for metagenomic binning, comparative biology and taxonomic classification.</title>
        <authorList>
            <person name="Goeker M."/>
        </authorList>
    </citation>
    <scope>NUCLEOTIDE SEQUENCE [LARGE SCALE GENOMIC DNA]</scope>
    <source>
        <strain evidence="2 3">DSM 103725</strain>
    </source>
</reference>
<evidence type="ECO:0000313" key="3">
    <source>
        <dbReference type="Proteomes" id="UP000541810"/>
    </source>
</evidence>
<dbReference type="PANTHER" id="PTHR37841">
    <property type="entry name" value="GLR2918 PROTEIN"/>
    <property type="match status" value="1"/>
</dbReference>
<gene>
    <name evidence="2" type="ORF">HNQ40_002608</name>
</gene>
<comment type="caution">
    <text evidence="2">The sequence shown here is derived from an EMBL/GenBank/DDBJ whole genome shotgun (WGS) entry which is preliminary data.</text>
</comment>
<dbReference type="InterPro" id="IPR032774">
    <property type="entry name" value="WG_beta_rep"/>
</dbReference>
<feature type="transmembrane region" description="Helical" evidence="1">
    <location>
        <begin position="17"/>
        <end position="36"/>
    </location>
</feature>
<sequence>MTDNHGMAESAKKSSSVVLTLGVSFVVTAIAAYFILNRPDPIPPIEKSEFFPFQDAQTGKWGYLDSDAKIVIPPKYDHADLFLNGRGLVEFEGLAGYIDANDQWAIAARFIVAPDVSNDLAARPFWGGLAAVRNERNVWGFLDTEGEWAILPRFDGEDGYALVGDFHNGLAWFANRNGNRFGFIDGEGEVVIEPEYHAVNDFSEGFAGVLVKKEWGFIDTEGKLRIRPDFDGVGIFSQGLCAAKKDDQWGYINRKGIFEIQAKYAQARPFSEGLAPAHNGVAWGYINPDGQYVIDPKFDEAWPHEHGLASVEIDGQKKYINATGKVVWPKPIRP</sequence>
<evidence type="ECO:0000256" key="1">
    <source>
        <dbReference type="SAM" id="Phobius"/>
    </source>
</evidence>
<name>A0A7X0LLA1_9BACT</name>
<dbReference type="SUPFAM" id="SSF69360">
    <property type="entry name" value="Cell wall binding repeat"/>
    <property type="match status" value="1"/>
</dbReference>
<dbReference type="EMBL" id="JACHGY010000001">
    <property type="protein sequence ID" value="MBB6430802.1"/>
    <property type="molecule type" value="Genomic_DNA"/>
</dbReference>
<dbReference type="Proteomes" id="UP000541810">
    <property type="component" value="Unassembled WGS sequence"/>
</dbReference>
<evidence type="ECO:0008006" key="4">
    <source>
        <dbReference type="Google" id="ProtNLM"/>
    </source>
</evidence>
<dbReference type="AlphaFoldDB" id="A0A7X0LLA1"/>
<dbReference type="PANTHER" id="PTHR37841:SF1">
    <property type="entry name" value="DUF3298 DOMAIN-CONTAINING PROTEIN"/>
    <property type="match status" value="1"/>
</dbReference>